<dbReference type="InParanoid" id="A0A6P3ZWR3"/>
<evidence type="ECO:0000256" key="1">
    <source>
        <dbReference type="ARBA" id="ARBA00004123"/>
    </source>
</evidence>
<proteinExistence type="predicted"/>
<evidence type="ECO:0000256" key="3">
    <source>
        <dbReference type="ARBA" id="ARBA00023125"/>
    </source>
</evidence>
<evidence type="ECO:0000256" key="2">
    <source>
        <dbReference type="ARBA" id="ARBA00023015"/>
    </source>
</evidence>
<dbReference type="Proteomes" id="UP001652623">
    <property type="component" value="Chromosome 4"/>
</dbReference>
<keyword evidence="2" id="KW-0805">Transcription regulation</keyword>
<dbReference type="GO" id="GO:0000987">
    <property type="term" value="F:cis-regulatory region sequence-specific DNA binding"/>
    <property type="evidence" value="ECO:0007669"/>
    <property type="project" value="InterPro"/>
</dbReference>
<keyword evidence="7" id="KW-1185">Reference proteome</keyword>
<keyword evidence="5" id="KW-0539">Nucleus</keyword>
<evidence type="ECO:0000259" key="6">
    <source>
        <dbReference type="PROSITE" id="PS50066"/>
    </source>
</evidence>
<dbReference type="GO" id="GO:0000981">
    <property type="term" value="F:DNA-binding transcription factor activity, RNA polymerase II-specific"/>
    <property type="evidence" value="ECO:0007669"/>
    <property type="project" value="InterPro"/>
</dbReference>
<dbReference type="KEGG" id="zju:107416088"/>
<dbReference type="FunCoup" id="A0A6P3ZWR3">
    <property type="interactions" value="33"/>
</dbReference>
<dbReference type="AlphaFoldDB" id="A0A6P3ZWR3"/>
<evidence type="ECO:0000313" key="7">
    <source>
        <dbReference type="Proteomes" id="UP001652623"/>
    </source>
</evidence>
<sequence length="353" mass="40437">MGHVKLKMELIADEKSRKITFQKRKRGMLKKCYEFSILCGIDVCMIIYGPKQIERPTELIIYPDDSTQVACIIKQLQTTTIYKPPKRIFNLSDIFIDRKRKIDTEITKLRKVYFATKYPISDELINSLSRDQLNFLLSRLDTKIEDAKAMIDLHKENDLLLMKNPVGQNCANHVQNIFHDQKPAIPLNHHHHHHPVVDHMQLPLQVLLNRTTPPPKMVPPPCFDSNPNPAINIAMKNPLTMMMLMNDQAGLENGASSSNIIDNHQFISSSSNNHLCGPVFNDPTLGMIDNMMFSNMGGQYSQLVQVQQPMPYIQYNQTVNAAAGIHSQRIYGSDEGNRFDDEFSEFLYKNKIL</sequence>
<dbReference type="Gene3D" id="3.40.1810.10">
    <property type="entry name" value="Transcription factor, MADS-box"/>
    <property type="match status" value="1"/>
</dbReference>
<comment type="subcellular location">
    <subcellularLocation>
        <location evidence="1">Nucleus</location>
    </subcellularLocation>
</comment>
<feature type="domain" description="MADS-box" evidence="6">
    <location>
        <begin position="1"/>
        <end position="51"/>
    </location>
</feature>
<gene>
    <name evidence="8" type="primary">LOC107416088</name>
</gene>
<dbReference type="GO" id="GO:0046983">
    <property type="term" value="F:protein dimerization activity"/>
    <property type="evidence" value="ECO:0007669"/>
    <property type="project" value="InterPro"/>
</dbReference>
<dbReference type="PANTHER" id="PTHR48019">
    <property type="entry name" value="SERUM RESPONSE FACTOR HOMOLOG"/>
    <property type="match status" value="1"/>
</dbReference>
<evidence type="ECO:0000256" key="5">
    <source>
        <dbReference type="ARBA" id="ARBA00023242"/>
    </source>
</evidence>
<evidence type="ECO:0000313" key="8">
    <source>
        <dbReference type="RefSeq" id="XP_015880028.2"/>
    </source>
</evidence>
<dbReference type="GO" id="GO:0005634">
    <property type="term" value="C:nucleus"/>
    <property type="evidence" value="ECO:0007669"/>
    <property type="project" value="UniProtKB-SubCell"/>
</dbReference>
<dbReference type="InterPro" id="IPR033897">
    <property type="entry name" value="SRF-like_MADS-box"/>
</dbReference>
<reference evidence="8" key="1">
    <citation type="submission" date="2025-08" db="UniProtKB">
        <authorList>
            <consortium name="RefSeq"/>
        </authorList>
    </citation>
    <scope>IDENTIFICATION</scope>
    <source>
        <tissue evidence="8">Seedling</tissue>
    </source>
</reference>
<dbReference type="PROSITE" id="PS50066">
    <property type="entry name" value="MADS_BOX_2"/>
    <property type="match status" value="1"/>
</dbReference>
<organism evidence="7 8">
    <name type="scientific">Ziziphus jujuba</name>
    <name type="common">Chinese jujube</name>
    <name type="synonym">Ziziphus sativa</name>
    <dbReference type="NCBI Taxonomy" id="326968"/>
    <lineage>
        <taxon>Eukaryota</taxon>
        <taxon>Viridiplantae</taxon>
        <taxon>Streptophyta</taxon>
        <taxon>Embryophyta</taxon>
        <taxon>Tracheophyta</taxon>
        <taxon>Spermatophyta</taxon>
        <taxon>Magnoliopsida</taxon>
        <taxon>eudicotyledons</taxon>
        <taxon>Gunneridae</taxon>
        <taxon>Pentapetalae</taxon>
        <taxon>rosids</taxon>
        <taxon>fabids</taxon>
        <taxon>Rosales</taxon>
        <taxon>Rhamnaceae</taxon>
        <taxon>Paliureae</taxon>
        <taxon>Ziziphus</taxon>
    </lineage>
</organism>
<name>A0A6P3ZWR3_ZIZJJ</name>
<dbReference type="GO" id="GO:0045944">
    <property type="term" value="P:positive regulation of transcription by RNA polymerase II"/>
    <property type="evidence" value="ECO:0007669"/>
    <property type="project" value="InterPro"/>
</dbReference>
<dbReference type="GeneID" id="107416088"/>
<dbReference type="Pfam" id="PF00319">
    <property type="entry name" value="SRF-TF"/>
    <property type="match status" value="1"/>
</dbReference>
<dbReference type="InterPro" id="IPR050142">
    <property type="entry name" value="MADS-box/MEF2_TF"/>
</dbReference>
<dbReference type="InterPro" id="IPR036879">
    <property type="entry name" value="TF_MADSbox_sf"/>
</dbReference>
<dbReference type="RefSeq" id="XP_015880028.2">
    <property type="nucleotide sequence ID" value="XM_016024542.3"/>
</dbReference>
<dbReference type="SMART" id="SM00432">
    <property type="entry name" value="MADS"/>
    <property type="match status" value="1"/>
</dbReference>
<dbReference type="InterPro" id="IPR002100">
    <property type="entry name" value="TF_MADSbox"/>
</dbReference>
<dbReference type="PRINTS" id="PR00404">
    <property type="entry name" value="MADSDOMAIN"/>
</dbReference>
<accession>A0A6P3ZWR3</accession>
<protein>
    <submittedName>
        <fullName evidence="8">Agamous-like MADS-box protein AGL11</fullName>
    </submittedName>
</protein>
<dbReference type="SUPFAM" id="SSF55455">
    <property type="entry name" value="SRF-like"/>
    <property type="match status" value="1"/>
</dbReference>
<dbReference type="CDD" id="cd00266">
    <property type="entry name" value="MADS_SRF_like"/>
    <property type="match status" value="1"/>
</dbReference>
<keyword evidence="3" id="KW-0238">DNA-binding</keyword>
<keyword evidence="4" id="KW-0804">Transcription</keyword>
<evidence type="ECO:0000256" key="4">
    <source>
        <dbReference type="ARBA" id="ARBA00023163"/>
    </source>
</evidence>